<evidence type="ECO:0000259" key="2">
    <source>
        <dbReference type="Pfam" id="PF00419"/>
    </source>
</evidence>
<accession>F2Q823</accession>
<dbReference type="InterPro" id="IPR008966">
    <property type="entry name" value="Adhesion_dom_sf"/>
</dbReference>
<dbReference type="Pfam" id="PF00419">
    <property type="entry name" value="Fimbrial"/>
    <property type="match status" value="1"/>
</dbReference>
<organism evidence="3">
    <name type="scientific">Yersinia enterocolitica</name>
    <dbReference type="NCBI Taxonomy" id="630"/>
    <lineage>
        <taxon>Bacteria</taxon>
        <taxon>Pseudomonadati</taxon>
        <taxon>Pseudomonadota</taxon>
        <taxon>Gammaproteobacteria</taxon>
        <taxon>Enterobacterales</taxon>
        <taxon>Yersiniaceae</taxon>
        <taxon>Yersinia</taxon>
    </lineage>
</organism>
<dbReference type="EMBL" id="FN298493">
    <property type="protein sequence ID" value="CAX67751.1"/>
    <property type="molecule type" value="Genomic_DNA"/>
</dbReference>
<dbReference type="GO" id="GO:0009289">
    <property type="term" value="C:pilus"/>
    <property type="evidence" value="ECO:0007669"/>
    <property type="project" value="InterPro"/>
</dbReference>
<dbReference type="GO" id="GO:0043709">
    <property type="term" value="P:cell adhesion involved in single-species biofilm formation"/>
    <property type="evidence" value="ECO:0007669"/>
    <property type="project" value="TreeGrafter"/>
</dbReference>
<dbReference type="SUPFAM" id="SSF49401">
    <property type="entry name" value="Bacterial adhesins"/>
    <property type="match status" value="1"/>
</dbReference>
<dbReference type="InterPro" id="IPR036937">
    <property type="entry name" value="Adhesion_dom_fimbrial_sf"/>
</dbReference>
<protein>
    <submittedName>
        <fullName evidence="3">Fimbria A protein</fullName>
    </submittedName>
</protein>
<keyword evidence="1" id="KW-0732">Signal</keyword>
<proteinExistence type="predicted"/>
<feature type="chain" id="PRO_5003288596" evidence="1">
    <location>
        <begin position="23"/>
        <end position="179"/>
    </location>
</feature>
<feature type="signal peptide" evidence="1">
    <location>
        <begin position="1"/>
        <end position="22"/>
    </location>
</feature>
<reference evidence="3" key="1">
    <citation type="submission" date="2009-04" db="EMBL/GenBank/DDBJ databases">
        <title>Novel enterobacterial integrative and conjugative elements (ICEs), including a mobilisable relateive of SPI-7.</title>
        <authorList>
            <person name="Seth-Smith H.M."/>
        </authorList>
    </citation>
    <scope>NUCLEOTIDE SEQUENCE</scope>
    <source>
        <strain evidence="3">Y69</strain>
    </source>
</reference>
<sequence>MKFNKIMLSAILVFGASSMAQANEPGKDPVMGATGKVTFSGKIVDAPCSIAPESVDQTVKMGSIANGALKAGGKSTPQPFMLKLTDCDVATKKSVVTTFTGGASESKDGHLGVIGSAKGISVGIGDTAGNLIVLGKPVPSELIVGSNELNFTTFVKGDAAGAITPGDFQAVAGFTLAYQ</sequence>
<gene>
    <name evidence="3" type="ORF">Y69_0078</name>
</gene>
<dbReference type="PANTHER" id="PTHR33420:SF26">
    <property type="entry name" value="FIMBRIAL SUBUNIT"/>
    <property type="match status" value="1"/>
</dbReference>
<name>F2Q823_YEREN</name>
<dbReference type="Gene3D" id="2.60.40.1090">
    <property type="entry name" value="Fimbrial-type adhesion domain"/>
    <property type="match status" value="1"/>
</dbReference>
<dbReference type="InterPro" id="IPR000259">
    <property type="entry name" value="Adhesion_dom_fimbrial"/>
</dbReference>
<evidence type="ECO:0000256" key="1">
    <source>
        <dbReference type="SAM" id="SignalP"/>
    </source>
</evidence>
<dbReference type="AlphaFoldDB" id="F2Q823"/>
<feature type="domain" description="Fimbrial-type adhesion" evidence="2">
    <location>
        <begin position="38"/>
        <end position="179"/>
    </location>
</feature>
<dbReference type="InterPro" id="IPR050263">
    <property type="entry name" value="Bact_Fimbrial_Adh_Pro"/>
</dbReference>
<evidence type="ECO:0000313" key="3">
    <source>
        <dbReference type="EMBL" id="CAX67751.1"/>
    </source>
</evidence>
<dbReference type="PANTHER" id="PTHR33420">
    <property type="entry name" value="FIMBRIAL SUBUNIT ELFA-RELATED"/>
    <property type="match status" value="1"/>
</dbReference>